<evidence type="ECO:0000313" key="2">
    <source>
        <dbReference type="EMBL" id="QNG76132.1"/>
    </source>
</evidence>
<evidence type="ECO:0000313" key="3">
    <source>
        <dbReference type="Proteomes" id="UP000515598"/>
    </source>
</evidence>
<gene>
    <name evidence="2" type="ORF">GPNADHDJ_00298</name>
</gene>
<reference evidence="2 3" key="1">
    <citation type="submission" date="2020-08" db="EMBL/GenBank/DDBJ databases">
        <title>Phenotypic and transcriptomic analysis of seven clinical Stenotrophomonas maltophilia isolates identify a small set of shared and commonly regulated genes involved in biofilm lifestyle.</title>
        <authorList>
            <person name="Alio I."/>
            <person name="Gudzuhn M."/>
            <person name="Streit W."/>
        </authorList>
    </citation>
    <scope>NUCLEOTIDE SEQUENCE [LARGE SCALE GENOMIC DNA]</scope>
    <source>
        <strain evidence="2 3">UHH_SKK55</strain>
    </source>
</reference>
<feature type="chain" id="PRO_5043836068" description="Fimbrial protein" evidence="1">
    <location>
        <begin position="22"/>
        <end position="201"/>
    </location>
</feature>
<accession>A0AAX1IA33</accession>
<dbReference type="EMBL" id="CP060025">
    <property type="protein sequence ID" value="QNG76132.1"/>
    <property type="molecule type" value="Genomic_DNA"/>
</dbReference>
<keyword evidence="1" id="KW-0732">Signal</keyword>
<sequence length="201" mass="21509">MHPTLRALLGATLLPACSAAAATSTLDISGTITVKAAPCEISIADQDKLAFGQIAYENLKPSEMTELAAVTLPATLTCPNGARRVQMSFVDNMDPLTMRASFTIKDRTDTSKLAGVYIVRLMDGVNQGRLSGIWRFDGKNDAHLSDQAWANTPGSGMGFLQAVENASFNINVKPRLLSQAAFSPADEIDLIGSFTINLIYI</sequence>
<dbReference type="RefSeq" id="WP_134967691.1">
    <property type="nucleotide sequence ID" value="NZ_CP040433.1"/>
</dbReference>
<dbReference type="Proteomes" id="UP000515598">
    <property type="component" value="Chromosome"/>
</dbReference>
<organism evidence="2 3">
    <name type="scientific">Stenotrophomonas maltophilia</name>
    <name type="common">Pseudomonas maltophilia</name>
    <name type="synonym">Xanthomonas maltophilia</name>
    <dbReference type="NCBI Taxonomy" id="40324"/>
    <lineage>
        <taxon>Bacteria</taxon>
        <taxon>Pseudomonadati</taxon>
        <taxon>Pseudomonadota</taxon>
        <taxon>Gammaproteobacteria</taxon>
        <taxon>Lysobacterales</taxon>
        <taxon>Lysobacteraceae</taxon>
        <taxon>Stenotrophomonas</taxon>
        <taxon>Stenotrophomonas maltophilia group</taxon>
    </lineage>
</organism>
<feature type="signal peptide" evidence="1">
    <location>
        <begin position="1"/>
        <end position="21"/>
    </location>
</feature>
<name>A0AAX1IA33_STEMA</name>
<evidence type="ECO:0000256" key="1">
    <source>
        <dbReference type="SAM" id="SignalP"/>
    </source>
</evidence>
<protein>
    <recommendedName>
        <fullName evidence="4">Fimbrial protein</fullName>
    </recommendedName>
</protein>
<evidence type="ECO:0008006" key="4">
    <source>
        <dbReference type="Google" id="ProtNLM"/>
    </source>
</evidence>
<proteinExistence type="predicted"/>
<dbReference type="AlphaFoldDB" id="A0AAX1IA33"/>